<evidence type="ECO:0000256" key="5">
    <source>
        <dbReference type="ARBA" id="ARBA00022826"/>
    </source>
</evidence>
<keyword evidence="4" id="KW-0812">Transmembrane</keyword>
<dbReference type="InterPro" id="IPR047871">
    <property type="entry name" value="K_chnl_Slo-like"/>
</dbReference>
<reference evidence="14" key="1">
    <citation type="submission" date="2025-08" db="UniProtKB">
        <authorList>
            <consortium name="RefSeq"/>
        </authorList>
    </citation>
    <scope>IDENTIFICATION</scope>
    <source>
        <tissue evidence="14">Blood</tissue>
    </source>
</reference>
<evidence type="ECO:0000256" key="8">
    <source>
        <dbReference type="ARBA" id="ARBA00023065"/>
    </source>
</evidence>
<dbReference type="RefSeq" id="XP_070637487.1">
    <property type="nucleotide sequence ID" value="XM_070781386.1"/>
</dbReference>
<protein>
    <submittedName>
        <fullName evidence="14">Potassium channel subfamily U member 1-like isoform X2</fullName>
    </submittedName>
</protein>
<evidence type="ECO:0000259" key="12">
    <source>
        <dbReference type="Pfam" id="PF22614"/>
    </source>
</evidence>
<dbReference type="Pfam" id="PF22614">
    <property type="entry name" value="Slo-like_RCK"/>
    <property type="match status" value="1"/>
</dbReference>
<evidence type="ECO:0000256" key="9">
    <source>
        <dbReference type="ARBA" id="ARBA00023136"/>
    </source>
</evidence>
<dbReference type="Pfam" id="PF21014">
    <property type="entry name" value="Slowpoke_C"/>
    <property type="match status" value="1"/>
</dbReference>
<dbReference type="PANTHER" id="PTHR10027:SF23">
    <property type="entry name" value="POTASSIUM CHANNEL SUBFAMILY U MEMBER 1"/>
    <property type="match status" value="1"/>
</dbReference>
<dbReference type="PANTHER" id="PTHR10027">
    <property type="entry name" value="CALCIUM-ACTIVATED POTASSIUM CHANNEL ALPHA CHAIN"/>
    <property type="match status" value="1"/>
</dbReference>
<proteinExistence type="predicted"/>
<dbReference type="GeneID" id="139180115"/>
<organism evidence="13 14">
    <name type="scientific">Bos indicus</name>
    <name type="common">Zebu</name>
    <dbReference type="NCBI Taxonomy" id="9915"/>
    <lineage>
        <taxon>Eukaryota</taxon>
        <taxon>Metazoa</taxon>
        <taxon>Chordata</taxon>
        <taxon>Craniata</taxon>
        <taxon>Vertebrata</taxon>
        <taxon>Euteleostomi</taxon>
        <taxon>Mammalia</taxon>
        <taxon>Eutheria</taxon>
        <taxon>Laurasiatheria</taxon>
        <taxon>Artiodactyla</taxon>
        <taxon>Ruminantia</taxon>
        <taxon>Pecora</taxon>
        <taxon>Bovidae</taxon>
        <taxon>Bovinae</taxon>
        <taxon>Bos</taxon>
    </lineage>
</organism>
<comment type="subcellular location">
    <subcellularLocation>
        <location evidence="1">Membrane</location>
        <topology evidence="1">Multi-pass membrane protein</topology>
    </subcellularLocation>
</comment>
<evidence type="ECO:0000256" key="10">
    <source>
        <dbReference type="ARBA" id="ARBA00023303"/>
    </source>
</evidence>
<evidence type="ECO:0000256" key="7">
    <source>
        <dbReference type="ARBA" id="ARBA00022989"/>
    </source>
</evidence>
<accession>A0ABM4RPL0</accession>
<dbReference type="InterPro" id="IPR003148">
    <property type="entry name" value="RCK_N"/>
</dbReference>
<evidence type="ECO:0000256" key="6">
    <source>
        <dbReference type="ARBA" id="ARBA00022958"/>
    </source>
</evidence>
<keyword evidence="7" id="KW-1133">Transmembrane helix</keyword>
<dbReference type="InterPro" id="IPR048735">
    <property type="entry name" value="Slowpoke-like_C"/>
</dbReference>
<evidence type="ECO:0000259" key="11">
    <source>
        <dbReference type="Pfam" id="PF21014"/>
    </source>
</evidence>
<sequence length="330" mass="36977">MPTHQDGSAIAGTTVVVMRDSQEEYCELQDPYSETRMSFYSGLSVTTKTFFCEMEEESDRLDSSGMFHWCRATPLNKMILGSALYSGDLHAVNIEECSMCAVFSSSCKSPSGPTLVDTEPIMATLNIGYLRISCSARTPSGPQFAQCFSSNPRKSKYRRIPILTELKNPSNIHFIEQLSGMEWNFSGTNLHLSTSFATGTVFSGSFLDSLLATAFYNYHVVELLQMLVTGGMNFQLEQHLDKEKLLGLNTSYSTILPGKMRCKLGLLSLNQTVLSDIEPRKTFGQIFCGSLNNLGILCLGLYRMIDEEEHNPEHKREVRWCKRCWAPIQA</sequence>
<keyword evidence="2" id="KW-0813">Transport</keyword>
<evidence type="ECO:0000256" key="3">
    <source>
        <dbReference type="ARBA" id="ARBA00022538"/>
    </source>
</evidence>
<evidence type="ECO:0000313" key="14">
    <source>
        <dbReference type="RefSeq" id="XP_070637487.1"/>
    </source>
</evidence>
<keyword evidence="9" id="KW-0472">Membrane</keyword>
<feature type="domain" description="RCK N-terminal" evidence="12">
    <location>
        <begin position="78"/>
        <end position="135"/>
    </location>
</feature>
<dbReference type="Proteomes" id="UP001652663">
    <property type="component" value="Chromosome 27"/>
</dbReference>
<gene>
    <name evidence="14" type="primary">LOC139180115</name>
</gene>
<keyword evidence="6" id="KW-0630">Potassium</keyword>
<keyword evidence="3" id="KW-0633">Potassium transport</keyword>
<evidence type="ECO:0000256" key="2">
    <source>
        <dbReference type="ARBA" id="ARBA00022448"/>
    </source>
</evidence>
<evidence type="ECO:0000256" key="1">
    <source>
        <dbReference type="ARBA" id="ARBA00004141"/>
    </source>
</evidence>
<keyword evidence="5" id="KW-0631">Potassium channel</keyword>
<keyword evidence="13" id="KW-1185">Reference proteome</keyword>
<keyword evidence="8" id="KW-0406">Ion transport</keyword>
<name>A0ABM4RPL0_BOSIN</name>
<evidence type="ECO:0000313" key="13">
    <source>
        <dbReference type="Proteomes" id="UP001652663"/>
    </source>
</evidence>
<feature type="domain" description="Ca2+-activated K+ channel Slowpoke-like C-terminal" evidence="11">
    <location>
        <begin position="220"/>
        <end position="317"/>
    </location>
</feature>
<evidence type="ECO:0000256" key="4">
    <source>
        <dbReference type="ARBA" id="ARBA00022692"/>
    </source>
</evidence>
<keyword evidence="10" id="KW-0407">Ion channel</keyword>